<evidence type="ECO:0000313" key="1">
    <source>
        <dbReference type="EMBL" id="GKV38287.1"/>
    </source>
</evidence>
<dbReference type="AlphaFoldDB" id="A0AAV5LNW9"/>
<protein>
    <submittedName>
        <fullName evidence="1">Uncharacterized protein</fullName>
    </submittedName>
</protein>
<dbReference type="Proteomes" id="UP001054252">
    <property type="component" value="Unassembled WGS sequence"/>
</dbReference>
<proteinExistence type="predicted"/>
<evidence type="ECO:0000313" key="2">
    <source>
        <dbReference type="Proteomes" id="UP001054252"/>
    </source>
</evidence>
<sequence>MLETERKIQRGESIEVKYFGSRVPKIFFGLGVPNFHSPP</sequence>
<dbReference type="EMBL" id="BPVZ01000127">
    <property type="protein sequence ID" value="GKV38287.1"/>
    <property type="molecule type" value="Genomic_DNA"/>
</dbReference>
<gene>
    <name evidence="1" type="ORF">SLEP1_g46212</name>
</gene>
<reference evidence="1 2" key="1">
    <citation type="journal article" date="2021" name="Commun. Biol.">
        <title>The genome of Shorea leprosula (Dipterocarpaceae) highlights the ecological relevance of drought in aseasonal tropical rainforests.</title>
        <authorList>
            <person name="Ng K.K.S."/>
            <person name="Kobayashi M.J."/>
            <person name="Fawcett J.A."/>
            <person name="Hatakeyama M."/>
            <person name="Paape T."/>
            <person name="Ng C.H."/>
            <person name="Ang C.C."/>
            <person name="Tnah L.H."/>
            <person name="Lee C.T."/>
            <person name="Nishiyama T."/>
            <person name="Sese J."/>
            <person name="O'Brien M.J."/>
            <person name="Copetti D."/>
            <person name="Mohd Noor M.I."/>
            <person name="Ong R.C."/>
            <person name="Putra M."/>
            <person name="Sireger I.Z."/>
            <person name="Indrioko S."/>
            <person name="Kosugi Y."/>
            <person name="Izuno A."/>
            <person name="Isagi Y."/>
            <person name="Lee S.L."/>
            <person name="Shimizu K.K."/>
        </authorList>
    </citation>
    <scope>NUCLEOTIDE SEQUENCE [LARGE SCALE GENOMIC DNA]</scope>
    <source>
        <strain evidence="1">214</strain>
    </source>
</reference>
<accession>A0AAV5LNW9</accession>
<comment type="caution">
    <text evidence="1">The sequence shown here is derived from an EMBL/GenBank/DDBJ whole genome shotgun (WGS) entry which is preliminary data.</text>
</comment>
<name>A0AAV5LNW9_9ROSI</name>
<keyword evidence="2" id="KW-1185">Reference proteome</keyword>
<organism evidence="1 2">
    <name type="scientific">Rubroshorea leprosula</name>
    <dbReference type="NCBI Taxonomy" id="152421"/>
    <lineage>
        <taxon>Eukaryota</taxon>
        <taxon>Viridiplantae</taxon>
        <taxon>Streptophyta</taxon>
        <taxon>Embryophyta</taxon>
        <taxon>Tracheophyta</taxon>
        <taxon>Spermatophyta</taxon>
        <taxon>Magnoliopsida</taxon>
        <taxon>eudicotyledons</taxon>
        <taxon>Gunneridae</taxon>
        <taxon>Pentapetalae</taxon>
        <taxon>rosids</taxon>
        <taxon>malvids</taxon>
        <taxon>Malvales</taxon>
        <taxon>Dipterocarpaceae</taxon>
        <taxon>Rubroshorea</taxon>
    </lineage>
</organism>